<gene>
    <name evidence="1" type="ORF">I596_2915</name>
</gene>
<organism evidence="1 2">
    <name type="scientific">Dokdonella koreensis DS-123</name>
    <dbReference type="NCBI Taxonomy" id="1300342"/>
    <lineage>
        <taxon>Bacteria</taxon>
        <taxon>Pseudomonadati</taxon>
        <taxon>Pseudomonadota</taxon>
        <taxon>Gammaproteobacteria</taxon>
        <taxon>Lysobacterales</taxon>
        <taxon>Rhodanobacteraceae</taxon>
        <taxon>Dokdonella</taxon>
    </lineage>
</organism>
<protein>
    <submittedName>
        <fullName evidence="1">Uncharacterized protein</fullName>
    </submittedName>
</protein>
<evidence type="ECO:0000313" key="1">
    <source>
        <dbReference type="EMBL" id="ANB18908.1"/>
    </source>
</evidence>
<dbReference type="Proteomes" id="UP000076830">
    <property type="component" value="Chromosome"/>
</dbReference>
<keyword evidence="2" id="KW-1185">Reference proteome</keyword>
<name>A0A160DWC0_9GAMM</name>
<evidence type="ECO:0000313" key="2">
    <source>
        <dbReference type="Proteomes" id="UP000076830"/>
    </source>
</evidence>
<reference evidence="1 2" key="1">
    <citation type="submission" date="2016-04" db="EMBL/GenBank/DDBJ databases">
        <title>Complete genome sequence of Dokdonella koreensis DS-123T.</title>
        <authorList>
            <person name="Kim J.F."/>
            <person name="Lee H."/>
            <person name="Kwak M.-J."/>
        </authorList>
    </citation>
    <scope>NUCLEOTIDE SEQUENCE [LARGE SCALE GENOMIC DNA]</scope>
    <source>
        <strain evidence="1 2">DS-123</strain>
    </source>
</reference>
<dbReference type="KEGG" id="dko:I596_2915"/>
<accession>A0A160DWC0</accession>
<dbReference type="EMBL" id="CP015249">
    <property type="protein sequence ID" value="ANB18908.1"/>
    <property type="molecule type" value="Genomic_DNA"/>
</dbReference>
<dbReference type="AlphaFoldDB" id="A0A160DWC0"/>
<proteinExistence type="predicted"/>
<sequence>MTARYLLQFLEGIARSREAYVQTSPEATVLDGFPAAKATWSGRARGIDVHGVMYVVIIGTTILQFHTQDAVSAPASDMREAVQAIEHVRLDRGDGR</sequence>